<organism evidence="1 2">
    <name type="scientific">Spirosoma sordidisoli</name>
    <dbReference type="NCBI Taxonomy" id="2502893"/>
    <lineage>
        <taxon>Bacteria</taxon>
        <taxon>Pseudomonadati</taxon>
        <taxon>Bacteroidota</taxon>
        <taxon>Cytophagia</taxon>
        <taxon>Cytophagales</taxon>
        <taxon>Cytophagaceae</taxon>
        <taxon>Spirosoma</taxon>
    </lineage>
</organism>
<sequence>MEAIVIKPEEIAATVKDIVSKAILSSVSARKEDMETSVKEFFQRPLFKNQESQFERSLNWAIDSVFQSAVEDILRELNFKEMVARTARKLLSEEGFLRDIAEEKVRQALGLLPTPERD</sequence>
<reference evidence="1 2" key="1">
    <citation type="submission" date="2019-01" db="EMBL/GenBank/DDBJ databases">
        <title>Spirosoma flava sp. nov., a propanil-degrading bacterium isolated from herbicide-contaminated soil.</title>
        <authorList>
            <person name="Zhang L."/>
            <person name="Jiang J.-D."/>
        </authorList>
    </citation>
    <scope>NUCLEOTIDE SEQUENCE [LARGE SCALE GENOMIC DNA]</scope>
    <source>
        <strain evidence="1 2">TY50</strain>
    </source>
</reference>
<keyword evidence="2" id="KW-1185">Reference proteome</keyword>
<accession>A0A4Q2UP91</accession>
<evidence type="ECO:0000313" key="2">
    <source>
        <dbReference type="Proteomes" id="UP000290407"/>
    </source>
</evidence>
<dbReference type="EMBL" id="SBLB01000003">
    <property type="protein sequence ID" value="RYC69611.1"/>
    <property type="molecule type" value="Genomic_DNA"/>
</dbReference>
<dbReference type="RefSeq" id="WP_129601813.1">
    <property type="nucleotide sequence ID" value="NZ_SBLB01000003.1"/>
</dbReference>
<proteinExistence type="predicted"/>
<dbReference type="Proteomes" id="UP000290407">
    <property type="component" value="Unassembled WGS sequence"/>
</dbReference>
<dbReference type="AlphaFoldDB" id="A0A4Q2UP91"/>
<evidence type="ECO:0000313" key="1">
    <source>
        <dbReference type="EMBL" id="RYC69611.1"/>
    </source>
</evidence>
<protein>
    <submittedName>
        <fullName evidence="1">Uncharacterized protein</fullName>
    </submittedName>
</protein>
<comment type="caution">
    <text evidence="1">The sequence shown here is derived from an EMBL/GenBank/DDBJ whole genome shotgun (WGS) entry which is preliminary data.</text>
</comment>
<name>A0A4Q2UP91_9BACT</name>
<gene>
    <name evidence="1" type="ORF">EQG79_13490</name>
</gene>